<dbReference type="RefSeq" id="WP_231920327.1">
    <property type="nucleotide sequence ID" value="NZ_LT629772.1"/>
</dbReference>
<protein>
    <submittedName>
        <fullName evidence="2">Pentapeptide repeat-containing protein</fullName>
    </submittedName>
</protein>
<gene>
    <name evidence="2" type="ORF">SAMN04489812_2690</name>
</gene>
<dbReference type="Gene3D" id="1.20.120.450">
    <property type="entry name" value="dinb family like domain"/>
    <property type="match status" value="1"/>
</dbReference>
<dbReference type="Pfam" id="PF12867">
    <property type="entry name" value="DinB_2"/>
    <property type="match status" value="1"/>
</dbReference>
<reference evidence="2 3" key="1">
    <citation type="submission" date="2016-10" db="EMBL/GenBank/DDBJ databases">
        <authorList>
            <person name="de Groot N.N."/>
        </authorList>
    </citation>
    <scope>NUCLEOTIDE SEQUENCE [LARGE SCALE GENOMIC DNA]</scope>
    <source>
        <strain evidence="2 3">DSM 21800</strain>
    </source>
</reference>
<feature type="domain" description="DinB-like" evidence="1">
    <location>
        <begin position="81"/>
        <end position="227"/>
    </location>
</feature>
<dbReference type="AlphaFoldDB" id="A0A1H1U9E2"/>
<name>A0A1H1U9E2_9ACTN</name>
<dbReference type="Proteomes" id="UP000199103">
    <property type="component" value="Chromosome I"/>
</dbReference>
<evidence type="ECO:0000259" key="1">
    <source>
        <dbReference type="Pfam" id="PF12867"/>
    </source>
</evidence>
<dbReference type="STRING" id="630515.SAMN04489812_2690"/>
<evidence type="ECO:0000313" key="3">
    <source>
        <dbReference type="Proteomes" id="UP000199103"/>
    </source>
</evidence>
<dbReference type="InterPro" id="IPR001646">
    <property type="entry name" value="5peptide_repeat"/>
</dbReference>
<dbReference type="InterPro" id="IPR034660">
    <property type="entry name" value="DinB/YfiT-like"/>
</dbReference>
<dbReference type="Pfam" id="PF00805">
    <property type="entry name" value="Pentapeptide"/>
    <property type="match status" value="1"/>
</dbReference>
<sequence>MVRFDDEDLSGATFRETDLRGIRMRGVRLSDADLDGQIDGLVVNGVEVLPLIEAELDRRHPERAVLRAHNPEQFRTGWAGLEHMWATTHERVERMPPGTVDISVDEEWSFADTLRHLVFATDTWLGWAIQDRRDAYHPIGLAFVPWRDQSPTVGIDLEAAPTWTETLEVRLGRVAMVRDFLATVEPDDLGRPCTPPPFAEGRDGEWRPTLRECLGVIMNEEWHHHRFAVRDLNIIDTS</sequence>
<keyword evidence="3" id="KW-1185">Reference proteome</keyword>
<dbReference type="SUPFAM" id="SSF141571">
    <property type="entry name" value="Pentapeptide repeat-like"/>
    <property type="match status" value="1"/>
</dbReference>
<dbReference type="SUPFAM" id="SSF109854">
    <property type="entry name" value="DinB/YfiT-like putative metalloenzymes"/>
    <property type="match status" value="1"/>
</dbReference>
<evidence type="ECO:0000313" key="2">
    <source>
        <dbReference type="EMBL" id="SDS69007.1"/>
    </source>
</evidence>
<dbReference type="Gene3D" id="2.160.20.80">
    <property type="entry name" value="E3 ubiquitin-protein ligase SopA"/>
    <property type="match status" value="1"/>
</dbReference>
<dbReference type="EMBL" id="LT629772">
    <property type="protein sequence ID" value="SDS69007.1"/>
    <property type="molecule type" value="Genomic_DNA"/>
</dbReference>
<organism evidence="2 3">
    <name type="scientific">Microlunatus soli</name>
    <dbReference type="NCBI Taxonomy" id="630515"/>
    <lineage>
        <taxon>Bacteria</taxon>
        <taxon>Bacillati</taxon>
        <taxon>Actinomycetota</taxon>
        <taxon>Actinomycetes</taxon>
        <taxon>Propionibacteriales</taxon>
        <taxon>Propionibacteriaceae</taxon>
        <taxon>Microlunatus</taxon>
    </lineage>
</organism>
<accession>A0A1H1U9E2</accession>
<proteinExistence type="predicted"/>
<dbReference type="InterPro" id="IPR024775">
    <property type="entry name" value="DinB-like"/>
</dbReference>